<keyword evidence="2" id="KW-1185">Reference proteome</keyword>
<organism evidence="1 2">
    <name type="scientific">Brevundimonas albigilva</name>
    <dbReference type="NCBI Taxonomy" id="1312364"/>
    <lineage>
        <taxon>Bacteria</taxon>
        <taxon>Pseudomonadati</taxon>
        <taxon>Pseudomonadota</taxon>
        <taxon>Alphaproteobacteria</taxon>
        <taxon>Caulobacterales</taxon>
        <taxon>Caulobacteraceae</taxon>
        <taxon>Brevundimonas</taxon>
    </lineage>
</organism>
<proteinExistence type="predicted"/>
<dbReference type="Proteomes" id="UP001055429">
    <property type="component" value="Chromosome"/>
</dbReference>
<reference evidence="1" key="1">
    <citation type="submission" date="2022-05" db="EMBL/GenBank/DDBJ databases">
        <title>Brevundimonas albigilva TT17 genome sequence.</title>
        <authorList>
            <person name="Lee K."/>
            <person name="Son H."/>
        </authorList>
    </citation>
    <scope>NUCLEOTIDE SEQUENCE</scope>
    <source>
        <strain evidence="1">TT17</strain>
    </source>
</reference>
<protein>
    <submittedName>
        <fullName evidence="1">Uncharacterized protein</fullName>
    </submittedName>
</protein>
<evidence type="ECO:0000313" key="1">
    <source>
        <dbReference type="EMBL" id="URI15153.1"/>
    </source>
</evidence>
<dbReference type="EMBL" id="CP097649">
    <property type="protein sequence ID" value="URI15153.1"/>
    <property type="molecule type" value="Genomic_DNA"/>
</dbReference>
<evidence type="ECO:0000313" key="2">
    <source>
        <dbReference type="Proteomes" id="UP001055429"/>
    </source>
</evidence>
<name>A0ABY4SQP4_9CAUL</name>
<accession>A0ABY4SQP4</accession>
<gene>
    <name evidence="1" type="ORF">M8231_15400</name>
</gene>
<dbReference type="RefSeq" id="WP_249751737.1">
    <property type="nucleotide sequence ID" value="NZ_CP097298.1"/>
</dbReference>
<sequence length="75" mass="7452">MPGAPGGLSVTGSMGEGLAVGLDALGARVTGCPMAGLLGAIYDLPLERSGLTIKLPAERLSTVSGVPREAFRCAP</sequence>